<dbReference type="AlphaFoldDB" id="A0A919KXR4"/>
<reference evidence="1" key="1">
    <citation type="journal article" date="2014" name="Int. J. Syst. Evol. Microbiol.">
        <title>Complete genome sequence of Corynebacterium casei LMG S-19264T (=DSM 44701T), isolated from a smear-ripened cheese.</title>
        <authorList>
            <consortium name="US DOE Joint Genome Institute (JGI-PGF)"/>
            <person name="Walter F."/>
            <person name="Albersmeier A."/>
            <person name="Kalinowski J."/>
            <person name="Ruckert C."/>
        </authorList>
    </citation>
    <scope>NUCLEOTIDE SEQUENCE</scope>
    <source>
        <strain evidence="1">CGMCC 4.7398</strain>
    </source>
</reference>
<accession>A0A919KXR4</accession>
<proteinExistence type="predicted"/>
<protein>
    <recommendedName>
        <fullName evidence="3">Glycolipid-binding protein</fullName>
    </recommendedName>
</protein>
<evidence type="ECO:0008006" key="3">
    <source>
        <dbReference type="Google" id="ProtNLM"/>
    </source>
</evidence>
<evidence type="ECO:0000313" key="1">
    <source>
        <dbReference type="EMBL" id="GHH77170.1"/>
    </source>
</evidence>
<comment type="caution">
    <text evidence="1">The sequence shown here is derived from an EMBL/GenBank/DDBJ whole genome shotgun (WGS) entry which is preliminary data.</text>
</comment>
<dbReference type="EMBL" id="BNAS01000006">
    <property type="protein sequence ID" value="GHH77170.1"/>
    <property type="molecule type" value="Genomic_DNA"/>
</dbReference>
<keyword evidence="2" id="KW-1185">Reference proteome</keyword>
<dbReference type="Pfam" id="PF06475">
    <property type="entry name" value="Glycolipid_bind"/>
    <property type="match status" value="1"/>
</dbReference>
<sequence>MQLEPIPLMSAWTHNGVRAGFEVLFAEAIEHGHVLRGHTTAVEGPEAWSVGYRIEVDPQWCTRRAEVRSVSAAGTVRTTIERIEGADGVQWFVDGVPRPDLEGCLDVDLESSVVTNTLPVHRLDLTPRKTHAAPAVFVRAGDLSVERLEQEYRLRSRTSEAIKFDYASSTFDYACELSYDASGLIVRYPGIAHRER</sequence>
<evidence type="ECO:0000313" key="2">
    <source>
        <dbReference type="Proteomes" id="UP000627369"/>
    </source>
</evidence>
<organism evidence="1 2">
    <name type="scientific">Promicromonospora soli</name>
    <dbReference type="NCBI Taxonomy" id="2035533"/>
    <lineage>
        <taxon>Bacteria</taxon>
        <taxon>Bacillati</taxon>
        <taxon>Actinomycetota</taxon>
        <taxon>Actinomycetes</taxon>
        <taxon>Micrococcales</taxon>
        <taxon>Promicromonosporaceae</taxon>
        <taxon>Promicromonospora</taxon>
    </lineage>
</organism>
<dbReference type="SUPFAM" id="SSF159275">
    <property type="entry name" value="PA1994-like"/>
    <property type="match status" value="1"/>
</dbReference>
<gene>
    <name evidence="1" type="ORF">GCM10017772_37490</name>
</gene>
<reference evidence="1" key="2">
    <citation type="submission" date="2020-09" db="EMBL/GenBank/DDBJ databases">
        <authorList>
            <person name="Sun Q."/>
            <person name="Zhou Y."/>
        </authorList>
    </citation>
    <scope>NUCLEOTIDE SEQUENCE</scope>
    <source>
        <strain evidence="1">CGMCC 4.7398</strain>
    </source>
</reference>
<dbReference type="Proteomes" id="UP000627369">
    <property type="component" value="Unassembled WGS sequence"/>
</dbReference>
<dbReference type="InterPro" id="IPR009467">
    <property type="entry name" value="Glycolipid-bd_prot_put"/>
</dbReference>
<name>A0A919KXR4_9MICO</name>